<proteinExistence type="predicted"/>
<dbReference type="EMBL" id="GGEC01068678">
    <property type="protein sequence ID" value="MBX49162.1"/>
    <property type="molecule type" value="Transcribed_RNA"/>
</dbReference>
<name>A0A2P2P359_RHIMU</name>
<evidence type="ECO:0000313" key="1">
    <source>
        <dbReference type="EMBL" id="MBX49162.1"/>
    </source>
</evidence>
<protein>
    <submittedName>
        <fullName evidence="1">Uncharacterized protein</fullName>
    </submittedName>
</protein>
<accession>A0A2P2P359</accession>
<dbReference type="AlphaFoldDB" id="A0A2P2P359"/>
<sequence>MILKNIYMFNETDKLCKAFCTRFYLESGGVIIVFKFHSNLMTTQ</sequence>
<organism evidence="1">
    <name type="scientific">Rhizophora mucronata</name>
    <name type="common">Asiatic mangrove</name>
    <dbReference type="NCBI Taxonomy" id="61149"/>
    <lineage>
        <taxon>Eukaryota</taxon>
        <taxon>Viridiplantae</taxon>
        <taxon>Streptophyta</taxon>
        <taxon>Embryophyta</taxon>
        <taxon>Tracheophyta</taxon>
        <taxon>Spermatophyta</taxon>
        <taxon>Magnoliopsida</taxon>
        <taxon>eudicotyledons</taxon>
        <taxon>Gunneridae</taxon>
        <taxon>Pentapetalae</taxon>
        <taxon>rosids</taxon>
        <taxon>fabids</taxon>
        <taxon>Malpighiales</taxon>
        <taxon>Rhizophoraceae</taxon>
        <taxon>Rhizophora</taxon>
    </lineage>
</organism>
<reference evidence="1" key="1">
    <citation type="submission" date="2018-02" db="EMBL/GenBank/DDBJ databases">
        <title>Rhizophora mucronata_Transcriptome.</title>
        <authorList>
            <person name="Meera S.P."/>
            <person name="Sreeshan A."/>
            <person name="Augustine A."/>
        </authorList>
    </citation>
    <scope>NUCLEOTIDE SEQUENCE</scope>
    <source>
        <tissue evidence="1">Leaf</tissue>
    </source>
</reference>